<evidence type="ECO:0008006" key="4">
    <source>
        <dbReference type="Google" id="ProtNLM"/>
    </source>
</evidence>
<keyword evidence="3" id="KW-1185">Reference proteome</keyword>
<evidence type="ECO:0000256" key="1">
    <source>
        <dbReference type="SAM" id="MobiDB-lite"/>
    </source>
</evidence>
<proteinExistence type="predicted"/>
<comment type="caution">
    <text evidence="2">The sequence shown here is derived from an EMBL/GenBank/DDBJ whole genome shotgun (WGS) entry which is preliminary data.</text>
</comment>
<reference evidence="2" key="1">
    <citation type="journal article" date="2014" name="Int. J. Syst. Evol. Microbiol.">
        <title>Complete genome sequence of Corynebacterium casei LMG S-19264T (=DSM 44701T), isolated from a smear-ripened cheese.</title>
        <authorList>
            <consortium name="US DOE Joint Genome Institute (JGI-PGF)"/>
            <person name="Walter F."/>
            <person name="Albersmeier A."/>
            <person name="Kalinowski J."/>
            <person name="Ruckert C."/>
        </authorList>
    </citation>
    <scope>NUCLEOTIDE SEQUENCE</scope>
    <source>
        <strain evidence="2">JCM 17820</strain>
    </source>
</reference>
<sequence length="206" mass="22599">MDEKTEELRDIFMDVAEEGTVTESQEATHGSLTDVDESTVADRLADVVARMRDRYAFRTDLDDDALVSIVRGFYDGDGDDDIAADLGVGESAVFEARLDLHLLREADDADVEFDMAAFRRQAVDGATVDELAETFAVDADTAAHYRRIVETQAASRQVSHRFQSEFEDVLTDAGLATQMTAAVRESGLDEATEDIDSLDSDADISM</sequence>
<accession>A0A830GRQ2</accession>
<dbReference type="EMBL" id="BMOU01000007">
    <property type="protein sequence ID" value="GGO03342.1"/>
    <property type="molecule type" value="Genomic_DNA"/>
</dbReference>
<protein>
    <recommendedName>
        <fullName evidence="4">Conditioned medium-induced protein 4</fullName>
    </recommendedName>
</protein>
<feature type="compositionally biased region" description="Acidic residues" evidence="1">
    <location>
        <begin position="188"/>
        <end position="206"/>
    </location>
</feature>
<organism evidence="2 3">
    <name type="scientific">Haloarcula pellucida</name>
    <dbReference type="NCBI Taxonomy" id="1427151"/>
    <lineage>
        <taxon>Archaea</taxon>
        <taxon>Methanobacteriati</taxon>
        <taxon>Methanobacteriota</taxon>
        <taxon>Stenosarchaea group</taxon>
        <taxon>Halobacteria</taxon>
        <taxon>Halobacteriales</taxon>
        <taxon>Haloarculaceae</taxon>
        <taxon>Haloarcula</taxon>
    </lineage>
</organism>
<dbReference type="RefSeq" id="WP_189001932.1">
    <property type="nucleotide sequence ID" value="NZ_BMOU01000007.1"/>
</dbReference>
<dbReference type="Proteomes" id="UP000605784">
    <property type="component" value="Unassembled WGS sequence"/>
</dbReference>
<gene>
    <name evidence="2" type="ORF">GCM10009030_38910</name>
</gene>
<reference evidence="2" key="2">
    <citation type="submission" date="2020-09" db="EMBL/GenBank/DDBJ databases">
        <authorList>
            <person name="Sun Q."/>
            <person name="Ohkuma M."/>
        </authorList>
    </citation>
    <scope>NUCLEOTIDE SEQUENCE</scope>
    <source>
        <strain evidence="2">JCM 17820</strain>
    </source>
</reference>
<evidence type="ECO:0000313" key="3">
    <source>
        <dbReference type="Proteomes" id="UP000605784"/>
    </source>
</evidence>
<evidence type="ECO:0000313" key="2">
    <source>
        <dbReference type="EMBL" id="GGO03342.1"/>
    </source>
</evidence>
<feature type="region of interest" description="Disordered" evidence="1">
    <location>
        <begin position="185"/>
        <end position="206"/>
    </location>
</feature>
<name>A0A830GRQ2_9EURY</name>
<dbReference type="AlphaFoldDB" id="A0A830GRQ2"/>